<dbReference type="InterPro" id="IPR036259">
    <property type="entry name" value="MFS_trans_sf"/>
</dbReference>
<keyword evidence="5 6" id="KW-0472">Membrane</keyword>
<feature type="transmembrane region" description="Helical" evidence="6">
    <location>
        <begin position="344"/>
        <end position="361"/>
    </location>
</feature>
<keyword evidence="2" id="KW-0813">Transport</keyword>
<feature type="transmembrane region" description="Helical" evidence="6">
    <location>
        <begin position="135"/>
        <end position="157"/>
    </location>
</feature>
<keyword evidence="9" id="KW-1185">Reference proteome</keyword>
<evidence type="ECO:0000256" key="6">
    <source>
        <dbReference type="SAM" id="Phobius"/>
    </source>
</evidence>
<feature type="transmembrane region" description="Helical" evidence="6">
    <location>
        <begin position="281"/>
        <end position="300"/>
    </location>
</feature>
<comment type="caution">
    <text evidence="8">The sequence shown here is derived from an EMBL/GenBank/DDBJ whole genome shotgun (WGS) entry which is preliminary data.</text>
</comment>
<feature type="transmembrane region" description="Helical" evidence="6">
    <location>
        <begin position="204"/>
        <end position="224"/>
    </location>
</feature>
<protein>
    <submittedName>
        <fullName evidence="8">Phthalate transporter like protein</fullName>
    </submittedName>
</protein>
<keyword evidence="4 6" id="KW-1133">Transmembrane helix</keyword>
<feature type="transmembrane region" description="Helical" evidence="6">
    <location>
        <begin position="312"/>
        <end position="332"/>
    </location>
</feature>
<sequence length="477" mass="52039">MSTADEKAIQAPSASILSTDAEGLQDRHLEKRILRKIDLRLLPILGALYTISLIDRNNISVARISGLDEDLGLDVGTRASLALQQIFFVGYVLLEVPSNALIRRVGPAKLLSAIVVAWGLVSLGIGFIQTWQTLVVLRALLGLLEAGFYPGCIYLISSWYKRYELQKRLSAFFVTATVLSGFANIFALGLVQLERVSSYRGWRWIYIIEGSITVLLGVLAYFIIVDFPSSPRNTFLSAEEKQFVEARLESDRGADDSHAKLTMKVVLSTCSDWKIYSFSMMYFAGASGIYAFALFLPIILRNSLGFSRPLSFVLSAFPPVFSILVVIPISILADRLHTRGIPNIVQGLLGILGLCMTGFLNNPWARYVGTFLGYAGATGLVVTSMAWMTNNLRGDGKRAVATAVMISVSGIGGVYSSVVFRQQDAPDYVPGLVAVMCANGLAVALSTITTVVLRRQNRRAEQGEVILAGLEGFRSTP</sequence>
<feature type="transmembrane region" description="Helical" evidence="6">
    <location>
        <begin position="108"/>
        <end position="129"/>
    </location>
</feature>
<evidence type="ECO:0000259" key="7">
    <source>
        <dbReference type="PROSITE" id="PS50850"/>
    </source>
</evidence>
<dbReference type="SUPFAM" id="SSF103473">
    <property type="entry name" value="MFS general substrate transporter"/>
    <property type="match status" value="1"/>
</dbReference>
<reference evidence="8 9" key="1">
    <citation type="submission" date="2015-03" db="EMBL/GenBank/DDBJ databases">
        <title>RNA-seq based gene annotation and comparative genomics of four Zymoseptoria species reveal species-specific pathogenicity related genes and transposable element activity.</title>
        <authorList>
            <person name="Grandaubert J."/>
            <person name="Bhattacharyya A."/>
            <person name="Stukenbrock E.H."/>
        </authorList>
    </citation>
    <scope>NUCLEOTIDE SEQUENCE [LARGE SCALE GENOMIC DNA]</scope>
    <source>
        <strain evidence="8 9">Zb18110</strain>
    </source>
</reference>
<feature type="transmembrane region" description="Helical" evidence="6">
    <location>
        <begin position="399"/>
        <end position="420"/>
    </location>
</feature>
<feature type="transmembrane region" description="Helical" evidence="6">
    <location>
        <begin position="367"/>
        <end position="387"/>
    </location>
</feature>
<accession>A0A0F4GWR6</accession>
<dbReference type="Proteomes" id="UP000033647">
    <property type="component" value="Unassembled WGS sequence"/>
</dbReference>
<evidence type="ECO:0000256" key="4">
    <source>
        <dbReference type="ARBA" id="ARBA00022989"/>
    </source>
</evidence>
<evidence type="ECO:0000256" key="2">
    <source>
        <dbReference type="ARBA" id="ARBA00022448"/>
    </source>
</evidence>
<organism evidence="8 9">
    <name type="scientific">Zymoseptoria brevis</name>
    <dbReference type="NCBI Taxonomy" id="1047168"/>
    <lineage>
        <taxon>Eukaryota</taxon>
        <taxon>Fungi</taxon>
        <taxon>Dikarya</taxon>
        <taxon>Ascomycota</taxon>
        <taxon>Pezizomycotina</taxon>
        <taxon>Dothideomycetes</taxon>
        <taxon>Dothideomycetidae</taxon>
        <taxon>Mycosphaerellales</taxon>
        <taxon>Mycosphaerellaceae</taxon>
        <taxon>Zymoseptoria</taxon>
    </lineage>
</organism>
<feature type="transmembrane region" description="Helical" evidence="6">
    <location>
        <begin position="169"/>
        <end position="192"/>
    </location>
</feature>
<dbReference type="InterPro" id="IPR011701">
    <property type="entry name" value="MFS"/>
</dbReference>
<dbReference type="OrthoDB" id="3639251at2759"/>
<feature type="transmembrane region" description="Helical" evidence="6">
    <location>
        <begin position="432"/>
        <end position="453"/>
    </location>
</feature>
<dbReference type="Pfam" id="PF07690">
    <property type="entry name" value="MFS_1"/>
    <property type="match status" value="1"/>
</dbReference>
<dbReference type="GO" id="GO:0022857">
    <property type="term" value="F:transmembrane transporter activity"/>
    <property type="evidence" value="ECO:0007669"/>
    <property type="project" value="InterPro"/>
</dbReference>
<evidence type="ECO:0000256" key="1">
    <source>
        <dbReference type="ARBA" id="ARBA00004141"/>
    </source>
</evidence>
<dbReference type="PANTHER" id="PTHR43791:SF3">
    <property type="entry name" value="MAJOR FACILITATOR SUPERFAMILY (MFS) PROFILE DOMAIN-CONTAINING PROTEIN"/>
    <property type="match status" value="1"/>
</dbReference>
<dbReference type="PROSITE" id="PS50850">
    <property type="entry name" value="MFS"/>
    <property type="match status" value="1"/>
</dbReference>
<comment type="subcellular location">
    <subcellularLocation>
        <location evidence="1">Membrane</location>
        <topology evidence="1">Multi-pass membrane protein</topology>
    </subcellularLocation>
</comment>
<dbReference type="PANTHER" id="PTHR43791">
    <property type="entry name" value="PERMEASE-RELATED"/>
    <property type="match status" value="1"/>
</dbReference>
<dbReference type="FunFam" id="1.20.1250.20:FF:000018">
    <property type="entry name" value="MFS transporter permease"/>
    <property type="match status" value="1"/>
</dbReference>
<dbReference type="EMBL" id="LAFY01000269">
    <property type="protein sequence ID" value="KJY01880.1"/>
    <property type="molecule type" value="Genomic_DNA"/>
</dbReference>
<evidence type="ECO:0000256" key="5">
    <source>
        <dbReference type="ARBA" id="ARBA00023136"/>
    </source>
</evidence>
<gene>
    <name evidence="8" type="ORF">TI39_contig277g00004</name>
</gene>
<proteinExistence type="predicted"/>
<dbReference type="GO" id="GO:0016020">
    <property type="term" value="C:membrane"/>
    <property type="evidence" value="ECO:0007669"/>
    <property type="project" value="UniProtKB-SubCell"/>
</dbReference>
<dbReference type="AlphaFoldDB" id="A0A0F4GWR6"/>
<evidence type="ECO:0000313" key="9">
    <source>
        <dbReference type="Proteomes" id="UP000033647"/>
    </source>
</evidence>
<name>A0A0F4GWR6_9PEZI</name>
<feature type="domain" description="Major facilitator superfamily (MFS) profile" evidence="7">
    <location>
        <begin position="41"/>
        <end position="458"/>
    </location>
</feature>
<keyword evidence="3 6" id="KW-0812">Transmembrane</keyword>
<dbReference type="Gene3D" id="1.20.1250.20">
    <property type="entry name" value="MFS general substrate transporter like domains"/>
    <property type="match status" value="2"/>
</dbReference>
<evidence type="ECO:0000313" key="8">
    <source>
        <dbReference type="EMBL" id="KJY01880.1"/>
    </source>
</evidence>
<dbReference type="InterPro" id="IPR020846">
    <property type="entry name" value="MFS_dom"/>
</dbReference>
<evidence type="ECO:0000256" key="3">
    <source>
        <dbReference type="ARBA" id="ARBA00022692"/>
    </source>
</evidence>